<evidence type="ECO:0000259" key="7">
    <source>
        <dbReference type="PROSITE" id="PS51198"/>
    </source>
</evidence>
<dbReference type="InterPro" id="IPR027785">
    <property type="entry name" value="UvrD-like_helicase_C"/>
</dbReference>
<dbReference type="InterPro" id="IPR014016">
    <property type="entry name" value="UvrD-like_ATP-bd"/>
</dbReference>
<dbReference type="SUPFAM" id="SSF52540">
    <property type="entry name" value="P-loop containing nucleoside triphosphate hydrolases"/>
    <property type="match status" value="1"/>
</dbReference>
<dbReference type="RefSeq" id="WP_091363448.1">
    <property type="nucleotide sequence ID" value="NZ_FMZF01000001.1"/>
</dbReference>
<dbReference type="Gene3D" id="3.40.50.300">
    <property type="entry name" value="P-loop containing nucleotide triphosphate hydrolases"/>
    <property type="match status" value="2"/>
</dbReference>
<gene>
    <name evidence="8" type="ORF">SAMN05660690_0883</name>
</gene>
<dbReference type="AlphaFoldDB" id="A0A1G6JMH9"/>
<evidence type="ECO:0000256" key="3">
    <source>
        <dbReference type="ARBA" id="ARBA00022806"/>
    </source>
</evidence>
<feature type="binding site" evidence="5">
    <location>
        <begin position="204"/>
        <end position="211"/>
    </location>
    <ligand>
        <name>ATP</name>
        <dbReference type="ChEBI" id="CHEBI:30616"/>
    </ligand>
</feature>
<dbReference type="GO" id="GO:0016787">
    <property type="term" value="F:hydrolase activity"/>
    <property type="evidence" value="ECO:0007669"/>
    <property type="project" value="UniProtKB-UniRule"/>
</dbReference>
<dbReference type="STRING" id="1190417.SAMN05660690_0883"/>
<feature type="region of interest" description="Disordered" evidence="6">
    <location>
        <begin position="1"/>
        <end position="22"/>
    </location>
</feature>
<evidence type="ECO:0000256" key="2">
    <source>
        <dbReference type="ARBA" id="ARBA00022801"/>
    </source>
</evidence>
<evidence type="ECO:0000256" key="6">
    <source>
        <dbReference type="SAM" id="MobiDB-lite"/>
    </source>
</evidence>
<keyword evidence="9" id="KW-1185">Reference proteome</keyword>
<evidence type="ECO:0000313" key="9">
    <source>
        <dbReference type="Proteomes" id="UP000199416"/>
    </source>
</evidence>
<feature type="domain" description="UvrD-like helicase ATP-binding" evidence="7">
    <location>
        <begin position="183"/>
        <end position="534"/>
    </location>
</feature>
<dbReference type="PANTHER" id="PTHR11070">
    <property type="entry name" value="UVRD / RECB / PCRA DNA HELICASE FAMILY MEMBER"/>
    <property type="match status" value="1"/>
</dbReference>
<organism evidence="8 9">
    <name type="scientific">Geodermatophilus telluris</name>
    <dbReference type="NCBI Taxonomy" id="1190417"/>
    <lineage>
        <taxon>Bacteria</taxon>
        <taxon>Bacillati</taxon>
        <taxon>Actinomycetota</taxon>
        <taxon>Actinomycetes</taxon>
        <taxon>Geodermatophilales</taxon>
        <taxon>Geodermatophilaceae</taxon>
        <taxon>Geodermatophilus</taxon>
    </lineage>
</organism>
<dbReference type="InterPro" id="IPR027417">
    <property type="entry name" value="P-loop_NTPase"/>
</dbReference>
<reference evidence="9" key="1">
    <citation type="submission" date="2016-10" db="EMBL/GenBank/DDBJ databases">
        <authorList>
            <person name="Varghese N."/>
            <person name="Submissions S."/>
        </authorList>
    </citation>
    <scope>NUCLEOTIDE SEQUENCE [LARGE SCALE GENOMIC DNA]</scope>
    <source>
        <strain evidence="9">DSM 45421</strain>
    </source>
</reference>
<accession>A0A1G6JMH9</accession>
<dbReference type="GO" id="GO:0043138">
    <property type="term" value="F:3'-5' DNA helicase activity"/>
    <property type="evidence" value="ECO:0007669"/>
    <property type="project" value="TreeGrafter"/>
</dbReference>
<dbReference type="Pfam" id="PF13538">
    <property type="entry name" value="UvrD_C_2"/>
    <property type="match status" value="1"/>
</dbReference>
<dbReference type="Pfam" id="PF13245">
    <property type="entry name" value="AAA_19"/>
    <property type="match status" value="1"/>
</dbReference>
<keyword evidence="2 5" id="KW-0378">Hydrolase</keyword>
<evidence type="ECO:0000313" key="8">
    <source>
        <dbReference type="EMBL" id="SDC19655.1"/>
    </source>
</evidence>
<dbReference type="GO" id="GO:0003677">
    <property type="term" value="F:DNA binding"/>
    <property type="evidence" value="ECO:0007669"/>
    <property type="project" value="InterPro"/>
</dbReference>
<protein>
    <submittedName>
        <fullName evidence="8">DNA helicase IV</fullName>
    </submittedName>
</protein>
<dbReference type="InterPro" id="IPR000212">
    <property type="entry name" value="DNA_helicase_UvrD/REP"/>
</dbReference>
<sequence>MSATPTDTTPTDTPPTDTTPAATDPVLAAERAHLALAGDCLTGMRAAASAVVDAGVDAWASERLGAARAERLRSLAADPGVPPFFGRTDTGEETFHIGRRHVRDAAGRPVVIDWRAPMSRPFYRASAADPQGLVRRRRFGFSGGELTGYEDELLGAGEEGDGALLRAEIERPRSGPMRDIVATIQPEQDEIVRAPLAESVCVQGAPGTGKTAVGLHRAAYLLYTHGGQLARTGVLVVGPNRAFLRYIEQVLPTLGEVDVEQTTVAALTARVPVRAQDRPEVAALKGDARMAQVLERALWGAIAKPADDVLVPLAGRRYRVPVERLKRHVDDLRRRGRGADDQQRLHYSAGRERLAMLLAEDARRQKEEAGGSPTDAETRRAARSPEVRAFCDAVWPARDAEGLVAALLTDPAVLARAARGLLTDDEQALLLRPATRSPRTAPWTGADAVLVDEAAGLLERTPGYGHVVVDEAQDLSPMQCRAVARRLAAGSLTVLGDLAQATSPWSPSDWAPTLAGLGRPDTAVRPLTRGYRVPAEVLDYANRLLPAIAPGLPAATAVRHEAGALEVRPVADLAGPLAEVVTALAAGPGSVGVVCADAAVPAVTGALRDAGLPAAVLADDGAAAGRVAVVPATLAKGLEFDAVVVADPAAIAAAEPRGLNRLYVVLTRAVSTLVVLHRDDLPAPLAG</sequence>
<dbReference type="GO" id="GO:0005829">
    <property type="term" value="C:cytosol"/>
    <property type="evidence" value="ECO:0007669"/>
    <property type="project" value="TreeGrafter"/>
</dbReference>
<evidence type="ECO:0000256" key="5">
    <source>
        <dbReference type="PROSITE-ProRule" id="PRU00560"/>
    </source>
</evidence>
<proteinExistence type="predicted"/>
<keyword evidence="4 5" id="KW-0067">ATP-binding</keyword>
<dbReference type="OrthoDB" id="9787585at2"/>
<dbReference type="EMBL" id="FMZF01000001">
    <property type="protein sequence ID" value="SDC19655.1"/>
    <property type="molecule type" value="Genomic_DNA"/>
</dbReference>
<dbReference type="Proteomes" id="UP000199416">
    <property type="component" value="Unassembled WGS sequence"/>
</dbReference>
<feature type="region of interest" description="Disordered" evidence="6">
    <location>
        <begin position="363"/>
        <end position="383"/>
    </location>
</feature>
<evidence type="ECO:0000256" key="1">
    <source>
        <dbReference type="ARBA" id="ARBA00022741"/>
    </source>
</evidence>
<keyword evidence="1 5" id="KW-0547">Nucleotide-binding</keyword>
<keyword evidence="3 5" id="KW-0347">Helicase</keyword>
<evidence type="ECO:0000256" key="4">
    <source>
        <dbReference type="ARBA" id="ARBA00022840"/>
    </source>
</evidence>
<name>A0A1G6JMH9_9ACTN</name>
<dbReference type="PROSITE" id="PS51198">
    <property type="entry name" value="UVRD_HELICASE_ATP_BIND"/>
    <property type="match status" value="1"/>
</dbReference>
<dbReference type="GO" id="GO:0005524">
    <property type="term" value="F:ATP binding"/>
    <property type="evidence" value="ECO:0007669"/>
    <property type="project" value="UniProtKB-UniRule"/>
</dbReference>
<dbReference type="GO" id="GO:0000725">
    <property type="term" value="P:recombinational repair"/>
    <property type="evidence" value="ECO:0007669"/>
    <property type="project" value="TreeGrafter"/>
</dbReference>
<dbReference type="PANTHER" id="PTHR11070:SF45">
    <property type="entry name" value="DNA 3'-5' HELICASE"/>
    <property type="match status" value="1"/>
</dbReference>